<feature type="domain" description="Solute-binding protein family 3/N-terminal" evidence="10">
    <location>
        <begin position="34"/>
        <end position="257"/>
    </location>
</feature>
<comment type="caution">
    <text evidence="11">The sequence shown here is derived from an EMBL/GenBank/DDBJ whole genome shotgun (WGS) entry which is preliminary data.</text>
</comment>
<dbReference type="AlphaFoldDB" id="A0A1E7Q9C4"/>
<keyword evidence="5 8" id="KW-0998">Cell outer membrane</keyword>
<evidence type="ECO:0000313" key="11">
    <source>
        <dbReference type="EMBL" id="OEY70730.1"/>
    </source>
</evidence>
<evidence type="ECO:0000259" key="10">
    <source>
        <dbReference type="SMART" id="SM00062"/>
    </source>
</evidence>
<accession>A0A1E7Q9C4</accession>
<feature type="chain" id="PRO_5009355405" description="Membrane-bound lytic murein transglycosylase F" evidence="8">
    <location>
        <begin position="24"/>
        <end position="490"/>
    </location>
</feature>
<evidence type="ECO:0000256" key="8">
    <source>
        <dbReference type="HAMAP-Rule" id="MF_02016"/>
    </source>
</evidence>
<feature type="compositionally biased region" description="Basic and acidic residues" evidence="9">
    <location>
        <begin position="452"/>
        <end position="461"/>
    </location>
</feature>
<evidence type="ECO:0000313" key="12">
    <source>
        <dbReference type="Proteomes" id="UP000242258"/>
    </source>
</evidence>
<dbReference type="RefSeq" id="WP_070050285.1">
    <property type="nucleotide sequence ID" value="NZ_CBCSDO010000002.1"/>
</dbReference>
<keyword evidence="6 8" id="KW-0456">Lyase</keyword>
<dbReference type="CDD" id="cd13403">
    <property type="entry name" value="MLTF-like"/>
    <property type="match status" value="1"/>
</dbReference>
<dbReference type="GO" id="GO:0009279">
    <property type="term" value="C:cell outer membrane"/>
    <property type="evidence" value="ECO:0007669"/>
    <property type="project" value="UniProtKB-SubCell"/>
</dbReference>
<comment type="similarity">
    <text evidence="1">Belongs to the transglycosylase Slt family.</text>
</comment>
<name>A0A1E7Q9C4_9GAMM</name>
<comment type="function">
    <text evidence="8">Murein-degrading enzyme that degrades murein glycan strands and insoluble, high-molecular weight murein sacculi, with the concomitant formation of a 1,6-anhydromuramoyl product. Lytic transglycosylases (LTs) play an integral role in the metabolism of the peptidoglycan (PG) sacculus. Their lytic action creates space within the PG sacculus to allow for its expansion as well as for the insertion of various structures such as secretion systems and flagella.</text>
</comment>
<feature type="region of interest" description="LT domain" evidence="8">
    <location>
        <begin position="258"/>
        <end position="490"/>
    </location>
</feature>
<dbReference type="Gene3D" id="1.10.530.10">
    <property type="match status" value="1"/>
</dbReference>
<dbReference type="GO" id="GO:0071555">
    <property type="term" value="P:cell wall organization"/>
    <property type="evidence" value="ECO:0007669"/>
    <property type="project" value="UniProtKB-KW"/>
</dbReference>
<dbReference type="PANTHER" id="PTHR35936:SF32">
    <property type="entry name" value="MEMBRANE-BOUND LYTIC MUREIN TRANSGLYCOSYLASE F"/>
    <property type="match status" value="1"/>
</dbReference>
<dbReference type="EMBL" id="MKEK01000001">
    <property type="protein sequence ID" value="OEY70730.1"/>
    <property type="molecule type" value="Genomic_DNA"/>
</dbReference>
<feature type="region of interest" description="Disordered" evidence="9">
    <location>
        <begin position="452"/>
        <end position="490"/>
    </location>
</feature>
<feature type="signal peptide" evidence="8">
    <location>
        <begin position="1"/>
        <end position="23"/>
    </location>
</feature>
<dbReference type="PANTHER" id="PTHR35936">
    <property type="entry name" value="MEMBRANE-BOUND LYTIC MUREIN TRANSGLYCOSYLASE F"/>
    <property type="match status" value="1"/>
</dbReference>
<dbReference type="SMART" id="SM00062">
    <property type="entry name" value="PBPb"/>
    <property type="match status" value="1"/>
</dbReference>
<dbReference type="EC" id="4.2.2.n1" evidence="8"/>
<dbReference type="Gene3D" id="3.40.190.10">
    <property type="entry name" value="Periplasmic binding protein-like II"/>
    <property type="match status" value="2"/>
</dbReference>
<comment type="similarity">
    <text evidence="8">In the C-terminal section; belongs to the transglycosylase Slt family.</text>
</comment>
<comment type="subcellular location">
    <subcellularLocation>
        <location evidence="8">Cell outer membrane</location>
        <topology evidence="8">Peripheral membrane protein</topology>
    </subcellularLocation>
    <text evidence="8">Attached to the inner leaflet of the outer membrane.</text>
</comment>
<dbReference type="Pfam" id="PF00497">
    <property type="entry name" value="SBP_bac_3"/>
    <property type="match status" value="1"/>
</dbReference>
<keyword evidence="7 8" id="KW-0961">Cell wall biogenesis/degradation</keyword>
<dbReference type="InterPro" id="IPR023703">
    <property type="entry name" value="MltF"/>
</dbReference>
<evidence type="ECO:0000256" key="7">
    <source>
        <dbReference type="ARBA" id="ARBA00023316"/>
    </source>
</evidence>
<evidence type="ECO:0000256" key="5">
    <source>
        <dbReference type="ARBA" id="ARBA00023237"/>
    </source>
</evidence>
<gene>
    <name evidence="8" type="primary">mltF</name>
    <name evidence="11" type="ORF">BI198_15050</name>
</gene>
<comment type="caution">
    <text evidence="8">Lacks conserved residue(s) required for the propagation of feature annotation.</text>
</comment>
<keyword evidence="4 8" id="KW-0472">Membrane</keyword>
<evidence type="ECO:0000256" key="6">
    <source>
        <dbReference type="ARBA" id="ARBA00023239"/>
    </source>
</evidence>
<evidence type="ECO:0000256" key="3">
    <source>
        <dbReference type="ARBA" id="ARBA00022729"/>
    </source>
</evidence>
<dbReference type="CDD" id="cd01009">
    <property type="entry name" value="PBP2_YfhD_N"/>
    <property type="match status" value="1"/>
</dbReference>
<dbReference type="SUPFAM" id="SSF53955">
    <property type="entry name" value="Lysozyme-like"/>
    <property type="match status" value="1"/>
</dbReference>
<dbReference type="OrthoDB" id="9815002at2"/>
<dbReference type="STRING" id="1628148.BI198_15050"/>
<dbReference type="NCBIfam" id="NF008112">
    <property type="entry name" value="PRK10859.1"/>
    <property type="match status" value="1"/>
</dbReference>
<evidence type="ECO:0000256" key="9">
    <source>
        <dbReference type="SAM" id="MobiDB-lite"/>
    </source>
</evidence>
<dbReference type="HAMAP" id="MF_02016">
    <property type="entry name" value="MltF"/>
    <property type="match status" value="1"/>
</dbReference>
<dbReference type="GO" id="GO:0016998">
    <property type="term" value="P:cell wall macromolecule catabolic process"/>
    <property type="evidence" value="ECO:0007669"/>
    <property type="project" value="UniProtKB-UniRule"/>
</dbReference>
<feature type="active site" evidence="8">
    <location>
        <position position="302"/>
    </location>
</feature>
<reference evidence="12" key="1">
    <citation type="submission" date="2016-09" db="EMBL/GenBank/DDBJ databases">
        <authorList>
            <person name="Wan X."/>
            <person name="Hou S."/>
        </authorList>
    </citation>
    <scope>NUCLEOTIDE SEQUENCE [LARGE SCALE GENOMIC DNA]</scope>
    <source>
        <strain evidence="12">KH87</strain>
    </source>
</reference>
<evidence type="ECO:0000256" key="4">
    <source>
        <dbReference type="ARBA" id="ARBA00023136"/>
    </source>
</evidence>
<keyword evidence="12" id="KW-1185">Reference proteome</keyword>
<protein>
    <recommendedName>
        <fullName evidence="8">Membrane-bound lytic murein transglycosylase F</fullName>
        <ecNumber evidence="8">4.2.2.n1</ecNumber>
    </recommendedName>
    <alternativeName>
        <fullName evidence="8">Murein lyase F</fullName>
    </alternativeName>
</protein>
<dbReference type="Pfam" id="PF01464">
    <property type="entry name" value="SLT"/>
    <property type="match status" value="1"/>
</dbReference>
<dbReference type="PROSITE" id="PS00922">
    <property type="entry name" value="TRANSGLYCOSYLASE"/>
    <property type="match status" value="1"/>
</dbReference>
<comment type="similarity">
    <text evidence="2">Belongs to the bacterial solute-binding protein 3 family.</text>
</comment>
<dbReference type="FunFam" id="1.10.530.10:FF:000003">
    <property type="entry name" value="Membrane-bound lytic murein transglycosylase F"/>
    <property type="match status" value="1"/>
</dbReference>
<comment type="similarity">
    <text evidence="8">In the N-terminal section; belongs to the bacterial solute-binding protein 3 family.</text>
</comment>
<comment type="domain">
    <text evidence="8">The N-terminal domain does not have lytic activity and probably modulates enzymatic activity. The C-terminal domain is the catalytic active domain.</text>
</comment>
<dbReference type="Proteomes" id="UP000242258">
    <property type="component" value="Unassembled WGS sequence"/>
</dbReference>
<comment type="catalytic activity">
    <reaction evidence="8">
        <text>Exolytic cleavage of the (1-&gt;4)-beta-glycosidic linkage between N-acetylmuramic acid (MurNAc) and N-acetylglucosamine (GlcNAc) residues in peptidoglycan, from either the reducing or the non-reducing ends of the peptidoglycan chains, with concomitant formation of a 1,6-anhydrobond in the MurNAc residue.</text>
        <dbReference type="EC" id="4.2.2.n1"/>
    </reaction>
</comment>
<dbReference type="GO" id="GO:0008933">
    <property type="term" value="F:peptidoglycan lytic transglycosylase activity"/>
    <property type="evidence" value="ECO:0007669"/>
    <property type="project" value="UniProtKB-UniRule"/>
</dbReference>
<evidence type="ECO:0000256" key="1">
    <source>
        <dbReference type="ARBA" id="ARBA00007734"/>
    </source>
</evidence>
<organism evidence="11 12">
    <name type="scientific">Rheinheimera salexigens</name>
    <dbReference type="NCBI Taxonomy" id="1628148"/>
    <lineage>
        <taxon>Bacteria</taxon>
        <taxon>Pseudomonadati</taxon>
        <taxon>Pseudomonadota</taxon>
        <taxon>Gammaproteobacteria</taxon>
        <taxon>Chromatiales</taxon>
        <taxon>Chromatiaceae</taxon>
        <taxon>Rheinheimera</taxon>
    </lineage>
</organism>
<dbReference type="GO" id="GO:0009253">
    <property type="term" value="P:peptidoglycan catabolic process"/>
    <property type="evidence" value="ECO:0007669"/>
    <property type="project" value="TreeGrafter"/>
</dbReference>
<evidence type="ECO:0000256" key="2">
    <source>
        <dbReference type="ARBA" id="ARBA00010333"/>
    </source>
</evidence>
<dbReference type="PROSITE" id="PS51257">
    <property type="entry name" value="PROKAR_LIPOPROTEIN"/>
    <property type="match status" value="1"/>
</dbReference>
<dbReference type="InterPro" id="IPR008258">
    <property type="entry name" value="Transglycosylase_SLT_dom_1"/>
</dbReference>
<sequence length="490" mass="56384" precursor="true">MHKSSFWLLILMMLFGCSPQQTSNQLQQIYTRDSIKVGILHGPTSYYVGVDGPIGFELELSQALADKLGVKLELYPSYQLDDLIQKLAVGKVDYIAGGLTLTEQRQAQFRATPAYRWINEVLVFRQGNTWPRTLSELTAPIVVVKDSSHAETLHQLQQENPDLQWLEEPTLDADEILQQVIDGDVAYTITDSNQLALNRRFYPKLSLALTVKDNLPVSWLLADSPDDSLFAVLIEFFGNVYQNGDLIALEDKYFGHVQEFDYVDTLAYIDAIEQVLPNYRPWFEHYSGELDWRLLAAVSYQESHWNPVAKSPTGVRGLMMLTLPTAKQMGVNSRLDPEQSIRGGSRYLHRLFSRIPERIPMPDRLWFALASYNIGWGHVEDARKLSQNMGADPDKWLEVKQQLPLLRQRRHYQHTRYGYARGDEAVTYVENIRRYYDTLLWVDERQQAEQRMEQQKIRLSEELDSATLPPVVSEPDIEPSNTTDNDSKKQ</sequence>
<dbReference type="SUPFAM" id="SSF53850">
    <property type="entry name" value="Periplasmic binding protein-like II"/>
    <property type="match status" value="1"/>
</dbReference>
<proteinExistence type="inferred from homology"/>
<dbReference type="InterPro" id="IPR023346">
    <property type="entry name" value="Lysozyme-like_dom_sf"/>
</dbReference>
<dbReference type="InterPro" id="IPR000189">
    <property type="entry name" value="Transglyc_AS"/>
</dbReference>
<dbReference type="InterPro" id="IPR001638">
    <property type="entry name" value="Solute-binding_3/MltF_N"/>
</dbReference>
<keyword evidence="3 8" id="KW-0732">Signal</keyword>